<organism evidence="1 2">
    <name type="scientific">Cannabis sativa</name>
    <name type="common">Hemp</name>
    <name type="synonym">Marijuana</name>
    <dbReference type="NCBI Taxonomy" id="3483"/>
    <lineage>
        <taxon>Eukaryota</taxon>
        <taxon>Viridiplantae</taxon>
        <taxon>Streptophyta</taxon>
        <taxon>Embryophyta</taxon>
        <taxon>Tracheophyta</taxon>
        <taxon>Spermatophyta</taxon>
        <taxon>Magnoliopsida</taxon>
        <taxon>eudicotyledons</taxon>
        <taxon>Gunneridae</taxon>
        <taxon>Pentapetalae</taxon>
        <taxon>rosids</taxon>
        <taxon>fabids</taxon>
        <taxon>Rosales</taxon>
        <taxon>Cannabaceae</taxon>
        <taxon>Cannabis</taxon>
    </lineage>
</organism>
<gene>
    <name evidence="1" type="ORF">G4B88_014525</name>
</gene>
<keyword evidence="2" id="KW-1185">Reference proteome</keyword>
<evidence type="ECO:0000313" key="2">
    <source>
        <dbReference type="Proteomes" id="UP000583929"/>
    </source>
</evidence>
<name>A0A7J6IAN6_CANSA</name>
<evidence type="ECO:0000313" key="1">
    <source>
        <dbReference type="EMBL" id="KAF4404069.1"/>
    </source>
</evidence>
<dbReference type="AlphaFoldDB" id="A0A7J6IAN6"/>
<protein>
    <submittedName>
        <fullName evidence="1">Uncharacterized protein</fullName>
    </submittedName>
</protein>
<sequence>MPKILALMAVQRQIAAWRLAKPPISVQQGVLDGSPIITRCNRFAHTPNLRVSKGHLALELGGGGGVV</sequence>
<dbReference type="Proteomes" id="UP000583929">
    <property type="component" value="Unassembled WGS sequence"/>
</dbReference>
<proteinExistence type="predicted"/>
<comment type="caution">
    <text evidence="1">The sequence shown here is derived from an EMBL/GenBank/DDBJ whole genome shotgun (WGS) entry which is preliminary data.</text>
</comment>
<dbReference type="EMBL" id="JAATIQ010000002">
    <property type="protein sequence ID" value="KAF4404069.1"/>
    <property type="molecule type" value="Genomic_DNA"/>
</dbReference>
<accession>A0A7J6IAN6</accession>
<reference evidence="1 2" key="1">
    <citation type="journal article" date="2020" name="bioRxiv">
        <title>Sequence and annotation of 42 cannabis genomes reveals extensive copy number variation in cannabinoid synthesis and pathogen resistance genes.</title>
        <authorList>
            <person name="Mckernan K.J."/>
            <person name="Helbert Y."/>
            <person name="Kane L.T."/>
            <person name="Ebling H."/>
            <person name="Zhang L."/>
            <person name="Liu B."/>
            <person name="Eaton Z."/>
            <person name="Mclaughlin S."/>
            <person name="Kingan S."/>
            <person name="Baybayan P."/>
            <person name="Concepcion G."/>
            <person name="Jordan M."/>
            <person name="Riva A."/>
            <person name="Barbazuk W."/>
            <person name="Harkins T."/>
        </authorList>
    </citation>
    <scope>NUCLEOTIDE SEQUENCE [LARGE SCALE GENOMIC DNA]</scope>
    <source>
        <strain evidence="2">cv. Jamaican Lion 4</strain>
        <tissue evidence="1">Leaf</tissue>
    </source>
</reference>